<dbReference type="SMART" id="SM00564">
    <property type="entry name" value="PQQ"/>
    <property type="match status" value="13"/>
</dbReference>
<feature type="repeat" description="WD" evidence="3">
    <location>
        <begin position="1347"/>
        <end position="1388"/>
    </location>
</feature>
<dbReference type="InterPro" id="IPR001680">
    <property type="entry name" value="WD40_rpt"/>
</dbReference>
<proteinExistence type="predicted"/>
<evidence type="ECO:0000256" key="1">
    <source>
        <dbReference type="ARBA" id="ARBA00022574"/>
    </source>
</evidence>
<dbReference type="Gene3D" id="3.40.50.300">
    <property type="entry name" value="P-loop containing nucleotide triphosphate hydrolases"/>
    <property type="match status" value="1"/>
</dbReference>
<dbReference type="SMART" id="SM00320">
    <property type="entry name" value="WD40"/>
    <property type="match status" value="14"/>
</dbReference>
<dbReference type="Pfam" id="PF24883">
    <property type="entry name" value="NPHP3_N"/>
    <property type="match status" value="1"/>
</dbReference>
<evidence type="ECO:0000313" key="8">
    <source>
        <dbReference type="Proteomes" id="UP000559256"/>
    </source>
</evidence>
<gene>
    <name evidence="7" type="ORF">D9758_016665</name>
</gene>
<feature type="repeat" description="WD" evidence="3">
    <location>
        <begin position="1137"/>
        <end position="1178"/>
    </location>
</feature>
<feature type="region of interest" description="Disordered" evidence="4">
    <location>
        <begin position="59"/>
        <end position="170"/>
    </location>
</feature>
<feature type="repeat" description="WD" evidence="3">
    <location>
        <begin position="1472"/>
        <end position="1500"/>
    </location>
</feature>
<dbReference type="SUPFAM" id="SSF50960">
    <property type="entry name" value="TolB, C-terminal domain"/>
    <property type="match status" value="1"/>
</dbReference>
<dbReference type="InterPro" id="IPR055440">
    <property type="entry name" value="Beta-prop_WDR90_4th"/>
</dbReference>
<dbReference type="OrthoDB" id="3027122at2759"/>
<dbReference type="InterPro" id="IPR019775">
    <property type="entry name" value="WD40_repeat_CS"/>
</dbReference>
<feature type="domain" description="WDR90 4th beta-propeller" evidence="5">
    <location>
        <begin position="1061"/>
        <end position="1190"/>
    </location>
</feature>
<sequence>MPPANSFCSSQIIAIDPKKASADLPFSSLSTSSFEASVSAPPSPAPNFVPMKLKLQALISRSPSPMPQESASDPAVDRSSFEASISAPPSPAPNSKKKLLARLSRSPSPMPQAPAATSVSGSAVDNSLLAPPYTSSSGRRSPVFGSKFNDPASQKPLPDLPGNDGQDGKSRLEHITESTAFRSMKTLLKLVTAASGAEPTGALKIASGSLLILMEQAEKTVQTNTDRKAFMNSLQSAVDDLERYSQDVTSGSLGDHMKTLQEDELEKPWWKRFLAASEEAEAMKGLQQVVRDLYQVFMMELAIQMAINIEKGIETNREIKDHLEENLGDLKTCFKEVNQLTGRLAPSEKAEYNAMTSAPREPCTKGTRKEILEKLMDWAERDTDHPIFWMNGMAGTGKTTIAYSFCQELLGKQMLGASFFSSRSEDETADPGRVLPTIAYQLARHSPEFTAALLESLKTEEDSGGTPCESQFQKLILRPARTSRSAFGQMRLVVVCDGLDESKDLNQISRILSLLIQHTLDLPIKFYISSRPEAEIAIRFTDANSKHHEKFLLHDVAKHFLERDLRIFLVDRFEKIRTEKEIPAGWPSGDQLNRLLDLSGKLFIYAATACSFIGNPRFLAPQTREALKDILSYSASHPNANNEASYKELDTLYSAVLVSACGDNWNGMENEILKNILRLLIAAHTPLSQTAIAQLLKIKPLSSRLQSALSSLQSVISVPNHSLQPIQIFHASFPDFMSDHDRSKEYHLTPQESHCFLAKKCLDYLDHLSKNCCHLQSKNVHVSQADTVAYISKPLQYACTYWIAHYLAAADKSSLQEPVKKFFKEHALCWIECMSLLGKLEVAVKMLRTLGNAQSVDHETQDLARDTRRCLLQCLDAVRDHPLEIYYSALFWLPKESLIRKFYGSKMCWGGGKELGGGKGGWELPIGQQNVWERCEQIFTANSHVNSIALSPNGQRVVSGSQDGTVHIWNVETGEEEQKLKGHSNQVTSVAFSPDGWQVVSGSFDGTVRIWNVETGEEEWKKHSSWVDSHVVSGCHDRTVYIWNVKTGEEGQKLKGHSSEVNSVAFSPDGRRAVSGSNDKTVRIWNVETGEEEWKKKHSSWANSVVFSPDGQHVVSGCHDGTVYIWNVKTGEEEQKLEGHSHEVTSVVFSPDGQRAVSGSRDRTVRIWNVKTGKEEQKLEGHSGWVTSVVFSPDGQRAVSGSYDKTVHIWNVETAEERQKLKGHSDWVTSVAFSQDGKQAVSGSYDKTVCIWNVNTGEEEWKLKGHSDKVTSVMFSPDGWQVVSGSHDSTVRIWNVKTGEEEQKLKGHSEQVTSVAFSPDRKQVVSGSVDRTVRIWNVKTGKEEQKLKRHSKWVNSVAFSPDGQRVVSGSFDSTVRIWNVGTGEEEWKKGQSDWVISVAFSPGGWQVVSGCQDRTVHIWNVKTGEEEQKLEGHSGPVSSVVFSPDGWQVVSGSYDGTVCIWNVKTGQEEQKLKGHSDQVTPVAFSSEGRQAASGSDDGTVPSHFVGGQWICHPRMGESLRIFLPFPNFSCTTVHLDSGSLCFGFGSGKVLVLKPL</sequence>
<dbReference type="GO" id="GO:0005634">
    <property type="term" value="C:nucleus"/>
    <property type="evidence" value="ECO:0007669"/>
    <property type="project" value="TreeGrafter"/>
</dbReference>
<dbReference type="PROSITE" id="PS00678">
    <property type="entry name" value="WD_REPEATS_1"/>
    <property type="match status" value="12"/>
</dbReference>
<dbReference type="Pfam" id="PF25173">
    <property type="entry name" value="Beta-prop_WDR3_1st"/>
    <property type="match status" value="1"/>
</dbReference>
<feature type="repeat" description="WD" evidence="3">
    <location>
        <begin position="1305"/>
        <end position="1346"/>
    </location>
</feature>
<feature type="repeat" description="WD" evidence="3">
    <location>
        <begin position="1263"/>
        <end position="1304"/>
    </location>
</feature>
<evidence type="ECO:0000259" key="6">
    <source>
        <dbReference type="Pfam" id="PF24883"/>
    </source>
</evidence>
<accession>A0A8H5C9S1</accession>
<dbReference type="CDD" id="cd00200">
    <property type="entry name" value="WD40"/>
    <property type="match status" value="1"/>
</dbReference>
<dbReference type="SUPFAM" id="SSF52540">
    <property type="entry name" value="P-loop containing nucleoside triphosphate hydrolases"/>
    <property type="match status" value="1"/>
</dbReference>
<feature type="repeat" description="WD" evidence="3">
    <location>
        <begin position="1054"/>
        <end position="1095"/>
    </location>
</feature>
<dbReference type="InterPro" id="IPR018391">
    <property type="entry name" value="PQQ_b-propeller_rpt"/>
</dbReference>
<feature type="repeat" description="WD" evidence="3">
    <location>
        <begin position="1031"/>
        <end position="1053"/>
    </location>
</feature>
<dbReference type="PANTHER" id="PTHR22847:SF637">
    <property type="entry name" value="WD REPEAT DOMAIN 5B"/>
    <property type="match status" value="1"/>
</dbReference>
<dbReference type="InterPro" id="IPR027417">
    <property type="entry name" value="P-loop_NTPase"/>
</dbReference>
<name>A0A8H5C9S1_9AGAR</name>
<feature type="repeat" description="WD" evidence="3">
    <location>
        <begin position="1388"/>
        <end position="1429"/>
    </location>
</feature>
<feature type="repeat" description="WD" evidence="3">
    <location>
        <begin position="1095"/>
        <end position="1136"/>
    </location>
</feature>
<feature type="repeat" description="WD" evidence="3">
    <location>
        <begin position="1179"/>
        <end position="1220"/>
    </location>
</feature>
<dbReference type="Pfam" id="PF00400">
    <property type="entry name" value="WD40"/>
    <property type="match status" value="5"/>
</dbReference>
<dbReference type="PROSITE" id="PS50082">
    <property type="entry name" value="WD_REPEATS_2"/>
    <property type="match status" value="14"/>
</dbReference>
<dbReference type="InterPro" id="IPR015943">
    <property type="entry name" value="WD40/YVTN_repeat-like_dom_sf"/>
</dbReference>
<dbReference type="GO" id="GO:1990234">
    <property type="term" value="C:transferase complex"/>
    <property type="evidence" value="ECO:0007669"/>
    <property type="project" value="UniProtKB-ARBA"/>
</dbReference>
<dbReference type="InterPro" id="IPR011047">
    <property type="entry name" value="Quinoprotein_ADH-like_sf"/>
</dbReference>
<feature type="repeat" description="WD" evidence="3">
    <location>
        <begin position="980"/>
        <end position="1021"/>
    </location>
</feature>
<dbReference type="InterPro" id="IPR036322">
    <property type="entry name" value="WD40_repeat_dom_sf"/>
</dbReference>
<keyword evidence="8" id="KW-1185">Reference proteome</keyword>
<dbReference type="InterPro" id="IPR059179">
    <property type="entry name" value="MLKL-like_MCAfunc"/>
</dbReference>
<evidence type="ECO:0000256" key="3">
    <source>
        <dbReference type="PROSITE-ProRule" id="PRU00221"/>
    </source>
</evidence>
<dbReference type="SUPFAM" id="SSF50978">
    <property type="entry name" value="WD40 repeat-like"/>
    <property type="match status" value="1"/>
</dbReference>
<evidence type="ECO:0000259" key="5">
    <source>
        <dbReference type="Pfam" id="PF23342"/>
    </source>
</evidence>
<dbReference type="Proteomes" id="UP000559256">
    <property type="component" value="Unassembled WGS sequence"/>
</dbReference>
<dbReference type="PROSITE" id="PS50294">
    <property type="entry name" value="WD_REPEATS_REGION"/>
    <property type="match status" value="13"/>
</dbReference>
<evidence type="ECO:0000313" key="7">
    <source>
        <dbReference type="EMBL" id="KAF5337548.1"/>
    </source>
</evidence>
<dbReference type="InterPro" id="IPR020472">
    <property type="entry name" value="WD40_PAC1"/>
</dbReference>
<evidence type="ECO:0000256" key="4">
    <source>
        <dbReference type="SAM" id="MobiDB-lite"/>
    </source>
</evidence>
<dbReference type="Pfam" id="PF23342">
    <property type="entry name" value="WDR90_beta-prop_4th"/>
    <property type="match status" value="1"/>
</dbReference>
<keyword evidence="2" id="KW-0677">Repeat</keyword>
<dbReference type="Gene3D" id="2.130.10.10">
    <property type="entry name" value="YVTN repeat-like/Quinoprotein amine dehydrogenase"/>
    <property type="match status" value="6"/>
</dbReference>
<dbReference type="PANTHER" id="PTHR22847">
    <property type="entry name" value="WD40 REPEAT PROTEIN"/>
    <property type="match status" value="1"/>
</dbReference>
<dbReference type="SUPFAM" id="SSF50998">
    <property type="entry name" value="Quinoprotein alcohol dehydrogenase-like"/>
    <property type="match status" value="1"/>
</dbReference>
<keyword evidence="1 3" id="KW-0853">WD repeat</keyword>
<feature type="domain" description="Nephrocystin 3-like N-terminal" evidence="6">
    <location>
        <begin position="367"/>
        <end position="531"/>
    </location>
</feature>
<feature type="repeat" description="WD" evidence="3">
    <location>
        <begin position="1221"/>
        <end position="1262"/>
    </location>
</feature>
<dbReference type="CDD" id="cd21037">
    <property type="entry name" value="MLKL_NTD"/>
    <property type="match status" value="1"/>
</dbReference>
<feature type="repeat" description="WD" evidence="3">
    <location>
        <begin position="1430"/>
        <end position="1471"/>
    </location>
</feature>
<dbReference type="EMBL" id="JAACJM010000215">
    <property type="protein sequence ID" value="KAF5337548.1"/>
    <property type="molecule type" value="Genomic_DNA"/>
</dbReference>
<feature type="repeat" description="WD" evidence="3">
    <location>
        <begin position="938"/>
        <end position="979"/>
    </location>
</feature>
<protein>
    <recommendedName>
        <fullName evidence="9">WD40 repeat-like protein</fullName>
    </recommendedName>
</protein>
<evidence type="ECO:0000256" key="2">
    <source>
        <dbReference type="ARBA" id="ARBA00022737"/>
    </source>
</evidence>
<evidence type="ECO:0008006" key="9">
    <source>
        <dbReference type="Google" id="ProtNLM"/>
    </source>
</evidence>
<comment type="caution">
    <text evidence="7">The sequence shown here is derived from an EMBL/GenBank/DDBJ whole genome shotgun (WGS) entry which is preliminary data.</text>
</comment>
<feature type="compositionally biased region" description="Polar residues" evidence="4">
    <location>
        <begin position="59"/>
        <end position="71"/>
    </location>
</feature>
<dbReference type="InterPro" id="IPR056884">
    <property type="entry name" value="NPHP3-like_N"/>
</dbReference>
<feature type="compositionally biased region" description="Polar residues" evidence="4">
    <location>
        <begin position="115"/>
        <end position="125"/>
    </location>
</feature>
<reference evidence="7 8" key="1">
    <citation type="journal article" date="2020" name="ISME J.">
        <title>Uncovering the hidden diversity of litter-decomposition mechanisms in mushroom-forming fungi.</title>
        <authorList>
            <person name="Floudas D."/>
            <person name="Bentzer J."/>
            <person name="Ahren D."/>
            <person name="Johansson T."/>
            <person name="Persson P."/>
            <person name="Tunlid A."/>
        </authorList>
    </citation>
    <scope>NUCLEOTIDE SEQUENCE [LARGE SCALE GENOMIC DNA]</scope>
    <source>
        <strain evidence="7 8">CBS 291.85</strain>
    </source>
</reference>
<organism evidence="7 8">
    <name type="scientific">Tetrapyrgos nigripes</name>
    <dbReference type="NCBI Taxonomy" id="182062"/>
    <lineage>
        <taxon>Eukaryota</taxon>
        <taxon>Fungi</taxon>
        <taxon>Dikarya</taxon>
        <taxon>Basidiomycota</taxon>
        <taxon>Agaricomycotina</taxon>
        <taxon>Agaricomycetes</taxon>
        <taxon>Agaricomycetidae</taxon>
        <taxon>Agaricales</taxon>
        <taxon>Marasmiineae</taxon>
        <taxon>Marasmiaceae</taxon>
        <taxon>Tetrapyrgos</taxon>
    </lineage>
</organism>
<dbReference type="PRINTS" id="PR00320">
    <property type="entry name" value="GPROTEINBRPT"/>
</dbReference>